<dbReference type="EMBL" id="SLXM01000002">
    <property type="protein sequence ID" value="TCP26946.1"/>
    <property type="molecule type" value="Genomic_DNA"/>
</dbReference>
<dbReference type="AlphaFoldDB" id="A0A4V2SMD8"/>
<dbReference type="PANTHER" id="PTHR10343:SF81">
    <property type="entry name" value="CRUCIFORM DNA-RECOGNIZING PROTEIN 1-RELATED"/>
    <property type="match status" value="1"/>
</dbReference>
<accession>A0A4V2SMD8</accession>
<keyword evidence="4" id="KW-0808">Transferase</keyword>
<evidence type="ECO:0000313" key="4">
    <source>
        <dbReference type="EMBL" id="TCP26946.1"/>
    </source>
</evidence>
<dbReference type="InterPro" id="IPR032640">
    <property type="entry name" value="AMPK1_CBM"/>
</dbReference>
<feature type="domain" description="AMP-activated protein kinase glycogen-binding" evidence="3">
    <location>
        <begin position="247"/>
        <end position="316"/>
    </location>
</feature>
<dbReference type="OrthoDB" id="5451596at2"/>
<reference evidence="4 5" key="1">
    <citation type="submission" date="2019-03" db="EMBL/GenBank/DDBJ databases">
        <title>Genomic Encyclopedia of Type Strains, Phase IV (KMG-IV): sequencing the most valuable type-strain genomes for metagenomic binning, comparative biology and taxonomic classification.</title>
        <authorList>
            <person name="Goeker M."/>
        </authorList>
    </citation>
    <scope>NUCLEOTIDE SEQUENCE [LARGE SCALE GENOMIC DNA]</scope>
    <source>
        <strain evidence="4 5">DSM 14836</strain>
    </source>
</reference>
<dbReference type="InterPro" id="IPR014756">
    <property type="entry name" value="Ig_E-set"/>
</dbReference>
<evidence type="ECO:0000256" key="1">
    <source>
        <dbReference type="ARBA" id="ARBA00038216"/>
    </source>
</evidence>
<dbReference type="GO" id="GO:0005737">
    <property type="term" value="C:cytoplasm"/>
    <property type="evidence" value="ECO:0007669"/>
    <property type="project" value="TreeGrafter"/>
</dbReference>
<keyword evidence="2" id="KW-0812">Transmembrane</keyword>
<feature type="domain" description="AMP-activated protein kinase glycogen-binding" evidence="3">
    <location>
        <begin position="164"/>
        <end position="238"/>
    </location>
</feature>
<keyword evidence="5" id="KW-1185">Reference proteome</keyword>
<name>A0A4V2SMD8_9FLAO</name>
<evidence type="ECO:0000313" key="5">
    <source>
        <dbReference type="Proteomes" id="UP000294564"/>
    </source>
</evidence>
<dbReference type="CDD" id="cd02859">
    <property type="entry name" value="E_set_AMPKbeta_like_N"/>
    <property type="match status" value="2"/>
</dbReference>
<protein>
    <submittedName>
        <fullName evidence="4">AMP-activated protein kinase-like protein</fullName>
    </submittedName>
</protein>
<dbReference type="Proteomes" id="UP000294564">
    <property type="component" value="Unassembled WGS sequence"/>
</dbReference>
<dbReference type="RefSeq" id="WP_132793832.1">
    <property type="nucleotide sequence ID" value="NZ_SLXM01000002.1"/>
</dbReference>
<dbReference type="InterPro" id="IPR050827">
    <property type="entry name" value="CRP1_MDG1_kinase"/>
</dbReference>
<dbReference type="InterPro" id="IPR013783">
    <property type="entry name" value="Ig-like_fold"/>
</dbReference>
<evidence type="ECO:0000259" key="3">
    <source>
        <dbReference type="Pfam" id="PF16561"/>
    </source>
</evidence>
<keyword evidence="2" id="KW-0472">Membrane</keyword>
<proteinExistence type="inferred from homology"/>
<dbReference type="SUPFAM" id="SSF81296">
    <property type="entry name" value="E set domains"/>
    <property type="match status" value="3"/>
</dbReference>
<dbReference type="PANTHER" id="PTHR10343">
    <property type="entry name" value="5'-AMP-ACTIVATED PROTEIN KINASE , BETA SUBUNIT"/>
    <property type="match status" value="1"/>
</dbReference>
<dbReference type="Pfam" id="PF16561">
    <property type="entry name" value="AMPK1_CBM"/>
    <property type="match status" value="2"/>
</dbReference>
<dbReference type="Gene3D" id="2.60.40.10">
    <property type="entry name" value="Immunoglobulins"/>
    <property type="match status" value="3"/>
</dbReference>
<comment type="similarity">
    <text evidence="1">Belongs to the CRP1/MDG1 family.</text>
</comment>
<keyword evidence="4" id="KW-0418">Kinase</keyword>
<sequence length="320" mass="38151">MKYWIYIYIILISFINFKAFSQENSMKGYRIEGDEVVFSFDKRDYTKATDEKTLERLEFDDFDIQNVVVAGNFNSWSRDSWKMTQVSEHIFELRKKLDDFKDNFNWEFKFVINNRIWAEPDKNVSNITYAKEGNKNYYTYNLKMYTGYPSKKGNAKFFLKGYRNAKKVILAGSFNKWNEELFSMNKTDEGWELTLQLKPDRYEYRFIIDGYWIEDPENSNKTPNEYGEYNSVIDINQKVQFYLEGNLEANKVILTGSFNDWSESSYEMKKAENGWTFSTRLPYGKHHYKFIVDGEWMTDPSNPVKEFDGHGNINSVKMIK</sequence>
<dbReference type="GO" id="GO:0016301">
    <property type="term" value="F:kinase activity"/>
    <property type="evidence" value="ECO:0007669"/>
    <property type="project" value="UniProtKB-KW"/>
</dbReference>
<dbReference type="GO" id="GO:0031588">
    <property type="term" value="C:nucleotide-activated protein kinase complex"/>
    <property type="evidence" value="ECO:0007669"/>
    <property type="project" value="TreeGrafter"/>
</dbReference>
<gene>
    <name evidence="4" type="ORF">EV195_102288</name>
</gene>
<comment type="caution">
    <text evidence="4">The sequence shown here is derived from an EMBL/GenBank/DDBJ whole genome shotgun (WGS) entry which is preliminary data.</text>
</comment>
<dbReference type="GO" id="GO:0019901">
    <property type="term" value="F:protein kinase binding"/>
    <property type="evidence" value="ECO:0007669"/>
    <property type="project" value="TreeGrafter"/>
</dbReference>
<keyword evidence="2" id="KW-1133">Transmembrane helix</keyword>
<dbReference type="GO" id="GO:0007165">
    <property type="term" value="P:signal transduction"/>
    <property type="evidence" value="ECO:0007669"/>
    <property type="project" value="TreeGrafter"/>
</dbReference>
<feature type="transmembrane region" description="Helical" evidence="2">
    <location>
        <begin position="6"/>
        <end position="21"/>
    </location>
</feature>
<evidence type="ECO:0000256" key="2">
    <source>
        <dbReference type="SAM" id="Phobius"/>
    </source>
</evidence>
<organism evidence="4 5">
    <name type="scientific">Tenacibaculum skagerrakense</name>
    <dbReference type="NCBI Taxonomy" id="186571"/>
    <lineage>
        <taxon>Bacteria</taxon>
        <taxon>Pseudomonadati</taxon>
        <taxon>Bacteroidota</taxon>
        <taxon>Flavobacteriia</taxon>
        <taxon>Flavobacteriales</taxon>
        <taxon>Flavobacteriaceae</taxon>
        <taxon>Tenacibaculum</taxon>
    </lineage>
</organism>